<feature type="transmembrane region" description="Helical" evidence="8">
    <location>
        <begin position="93"/>
        <end position="110"/>
    </location>
</feature>
<dbReference type="PANTHER" id="PTHR14463">
    <property type="entry name" value="LIPASE MATURATION FACTOR"/>
    <property type="match status" value="1"/>
</dbReference>
<organism evidence="11 12">
    <name type="scientific">Cyclotella atomus</name>
    <dbReference type="NCBI Taxonomy" id="382360"/>
    <lineage>
        <taxon>Eukaryota</taxon>
        <taxon>Sar</taxon>
        <taxon>Stramenopiles</taxon>
        <taxon>Ochrophyta</taxon>
        <taxon>Bacillariophyta</taxon>
        <taxon>Coscinodiscophyceae</taxon>
        <taxon>Thalassiosirophycidae</taxon>
        <taxon>Stephanodiscales</taxon>
        <taxon>Stephanodiscaceae</taxon>
        <taxon>Cyclotella</taxon>
    </lineage>
</organism>
<evidence type="ECO:0000256" key="3">
    <source>
        <dbReference type="ARBA" id="ARBA00022692"/>
    </source>
</evidence>
<evidence type="ECO:0000256" key="6">
    <source>
        <dbReference type="ARBA" id="ARBA00023136"/>
    </source>
</evidence>
<dbReference type="AlphaFoldDB" id="A0ABD3N5X1"/>
<comment type="subcellular location">
    <subcellularLocation>
        <location evidence="1">Endoplasmic reticulum membrane</location>
        <topology evidence="1">Multi-pass membrane protein</topology>
    </subcellularLocation>
</comment>
<name>A0ABD3N5X1_9STRA</name>
<feature type="domain" description="Lipase maturation factor 1/2 N-terminal" evidence="9">
    <location>
        <begin position="207"/>
        <end position="376"/>
    </location>
</feature>
<comment type="caution">
    <text evidence="11">The sequence shown here is derived from an EMBL/GenBank/DDBJ whole genome shotgun (WGS) entry which is preliminary data.</text>
</comment>
<feature type="domain" description="Lipase maturation factor 1/2 C-terminal" evidence="10">
    <location>
        <begin position="444"/>
        <end position="594"/>
    </location>
</feature>
<evidence type="ECO:0000256" key="1">
    <source>
        <dbReference type="ARBA" id="ARBA00004477"/>
    </source>
</evidence>
<evidence type="ECO:0008006" key="13">
    <source>
        <dbReference type="Google" id="ProtNLM"/>
    </source>
</evidence>
<dbReference type="Pfam" id="PF06762">
    <property type="entry name" value="LMF1"/>
    <property type="match status" value="1"/>
</dbReference>
<dbReference type="PANTHER" id="PTHR14463:SF10">
    <property type="entry name" value="LIPASE MATURATION FACTOR 1"/>
    <property type="match status" value="1"/>
</dbReference>
<dbReference type="Pfam" id="PF25179">
    <property type="entry name" value="LMF1_C"/>
    <property type="match status" value="1"/>
</dbReference>
<keyword evidence="4" id="KW-0256">Endoplasmic reticulum</keyword>
<dbReference type="InterPro" id="IPR009613">
    <property type="entry name" value="LMF"/>
</dbReference>
<dbReference type="Proteomes" id="UP001530400">
    <property type="component" value="Unassembled WGS sequence"/>
</dbReference>
<evidence type="ECO:0000256" key="5">
    <source>
        <dbReference type="ARBA" id="ARBA00022989"/>
    </source>
</evidence>
<evidence type="ECO:0000256" key="4">
    <source>
        <dbReference type="ARBA" id="ARBA00022824"/>
    </source>
</evidence>
<evidence type="ECO:0000313" key="12">
    <source>
        <dbReference type="Proteomes" id="UP001530400"/>
    </source>
</evidence>
<dbReference type="EMBL" id="JALLPJ020001287">
    <property type="protein sequence ID" value="KAL3771433.1"/>
    <property type="molecule type" value="Genomic_DNA"/>
</dbReference>
<keyword evidence="3 8" id="KW-0812">Transmembrane</keyword>
<accession>A0ABD3N5X1</accession>
<dbReference type="InterPro" id="IPR057433">
    <property type="entry name" value="LMF1/2_C"/>
</dbReference>
<feature type="transmembrane region" description="Helical" evidence="8">
    <location>
        <begin position="315"/>
        <end position="334"/>
    </location>
</feature>
<comment type="similarity">
    <text evidence="2">Belongs to the lipase maturation factor family.</text>
</comment>
<feature type="transmembrane region" description="Helical" evidence="8">
    <location>
        <begin position="404"/>
        <end position="426"/>
    </location>
</feature>
<evidence type="ECO:0000259" key="9">
    <source>
        <dbReference type="Pfam" id="PF06762"/>
    </source>
</evidence>
<feature type="transmembrane region" description="Helical" evidence="8">
    <location>
        <begin position="167"/>
        <end position="192"/>
    </location>
</feature>
<proteinExistence type="inferred from homology"/>
<keyword evidence="12" id="KW-1185">Reference proteome</keyword>
<reference evidence="11 12" key="1">
    <citation type="submission" date="2024-10" db="EMBL/GenBank/DDBJ databases">
        <title>Updated reference genomes for cyclostephanoid diatoms.</title>
        <authorList>
            <person name="Roberts W.R."/>
            <person name="Alverson A.J."/>
        </authorList>
    </citation>
    <scope>NUCLEOTIDE SEQUENCE [LARGE SCALE GENOMIC DNA]</scope>
    <source>
        <strain evidence="11 12">AJA010-31</strain>
    </source>
</reference>
<sequence length="616" mass="70857">MNDRYLSCLVSSLVRSRGGVTPAKMSNNIRRRRKSPLTDADGKLNTGEHEHLISSSSQAITRKDDTVTNPPIYNQREAKRSQPDIAFHVTKSAILRLVGFVYFIAFLGAYNQNRGLMGKNGLMPAHAYMDQLRQRFDSSLEGFLAKPTLYWFLESPLEDWHMEYTAVVGMVLSSFVVMGLDSWLVMAALWMLDFSIVTVAEGATEFYSYGWESQLLETGFLAIWLCDLPSFGSFRGLFYDTPPSAPSLTVLWLFRWLCARISIGAGLIKLRGAQCWQDKTCLYYHFETQPIPSPMSFIFHFLPKSVLRRAVDLDYFVQLYTIWMVLLPGFHWTLTYLRRCGGFIQAGFMVNIILSGNFAFLNHLTIIPALAALDDACCPNWLKNFVYRKKKVSNSHLKSGTIRILVDLSLLVLIGMLSVPVVTNLLQLDGNHQVMNASFNSFKLVNSYGAFGSVGMSRYEPIISVSNDGQDWFEIELPCKPGRVERRPCFCAPYHYRLDWNIWFIGFKPHQAMLQRREQWMFSLVQHILADDTQSERPWLELLDKSAQDLLKKRVKYFKVDMYNYKMKDSLWNILIQQFRGSNAVWWTRTFEETLIRPVELQPSSGNLMYANLKVN</sequence>
<keyword evidence="5 8" id="KW-1133">Transmembrane helix</keyword>
<dbReference type="GO" id="GO:0005789">
    <property type="term" value="C:endoplasmic reticulum membrane"/>
    <property type="evidence" value="ECO:0007669"/>
    <property type="project" value="UniProtKB-SubCell"/>
</dbReference>
<evidence type="ECO:0000259" key="10">
    <source>
        <dbReference type="Pfam" id="PF25179"/>
    </source>
</evidence>
<evidence type="ECO:0000256" key="8">
    <source>
        <dbReference type="SAM" id="Phobius"/>
    </source>
</evidence>
<dbReference type="InterPro" id="IPR057434">
    <property type="entry name" value="LMF1/2_N"/>
</dbReference>
<feature type="region of interest" description="Disordered" evidence="7">
    <location>
        <begin position="19"/>
        <end position="45"/>
    </location>
</feature>
<keyword evidence="6 8" id="KW-0472">Membrane</keyword>
<protein>
    <recommendedName>
        <fullName evidence="13">Lipase maturation factor</fullName>
    </recommendedName>
</protein>
<gene>
    <name evidence="11" type="ORF">ACHAWO_009096</name>
</gene>
<evidence type="ECO:0000256" key="2">
    <source>
        <dbReference type="ARBA" id="ARBA00005512"/>
    </source>
</evidence>
<evidence type="ECO:0000256" key="7">
    <source>
        <dbReference type="SAM" id="MobiDB-lite"/>
    </source>
</evidence>
<evidence type="ECO:0000313" key="11">
    <source>
        <dbReference type="EMBL" id="KAL3771433.1"/>
    </source>
</evidence>